<sequence>MEYWLIATTDEKGEEGVGGGMMKRQDRKIEILGPDRNATTTLLRR</sequence>
<reference evidence="1" key="1">
    <citation type="journal article" date="2014" name="Front. Microbiol.">
        <title>High frequency of phylogenetically diverse reductive dehalogenase-homologous genes in deep subseafloor sedimentary metagenomes.</title>
        <authorList>
            <person name="Kawai M."/>
            <person name="Futagami T."/>
            <person name="Toyoda A."/>
            <person name="Takaki Y."/>
            <person name="Nishi S."/>
            <person name="Hori S."/>
            <person name="Arai W."/>
            <person name="Tsubouchi T."/>
            <person name="Morono Y."/>
            <person name="Uchiyama I."/>
            <person name="Ito T."/>
            <person name="Fujiyama A."/>
            <person name="Inagaki F."/>
            <person name="Takami H."/>
        </authorList>
    </citation>
    <scope>NUCLEOTIDE SEQUENCE</scope>
    <source>
        <strain evidence="1">Expedition CK06-06</strain>
    </source>
</reference>
<protein>
    <submittedName>
        <fullName evidence="1">Uncharacterized protein</fullName>
    </submittedName>
</protein>
<proteinExistence type="predicted"/>
<evidence type="ECO:0000313" key="1">
    <source>
        <dbReference type="EMBL" id="GAH80559.1"/>
    </source>
</evidence>
<name>X1JQL6_9ZZZZ</name>
<dbReference type="EMBL" id="BARU01040708">
    <property type="protein sequence ID" value="GAH80559.1"/>
    <property type="molecule type" value="Genomic_DNA"/>
</dbReference>
<gene>
    <name evidence="1" type="ORF">S03H2_62897</name>
</gene>
<dbReference type="AlphaFoldDB" id="X1JQL6"/>
<organism evidence="1">
    <name type="scientific">marine sediment metagenome</name>
    <dbReference type="NCBI Taxonomy" id="412755"/>
    <lineage>
        <taxon>unclassified sequences</taxon>
        <taxon>metagenomes</taxon>
        <taxon>ecological metagenomes</taxon>
    </lineage>
</organism>
<comment type="caution">
    <text evidence="1">The sequence shown here is derived from an EMBL/GenBank/DDBJ whole genome shotgun (WGS) entry which is preliminary data.</text>
</comment>
<accession>X1JQL6</accession>